<keyword evidence="4 10" id="KW-0812">Transmembrane</keyword>
<evidence type="ECO:0000256" key="7">
    <source>
        <dbReference type="ARBA" id="ARBA00023128"/>
    </source>
</evidence>
<dbReference type="PANTHER" id="PTHR13141">
    <property type="entry name" value="TRANSMEMBRANE PROTEIN 242"/>
    <property type="match status" value="1"/>
</dbReference>
<evidence type="ECO:0000256" key="5">
    <source>
        <dbReference type="ARBA" id="ARBA00022792"/>
    </source>
</evidence>
<evidence type="ECO:0000313" key="11">
    <source>
        <dbReference type="EMBL" id="PAV76527.1"/>
    </source>
</evidence>
<dbReference type="InterPro" id="IPR009792">
    <property type="entry name" value="TMEM242"/>
</dbReference>
<dbReference type="OrthoDB" id="2378895at2759"/>
<keyword evidence="6 10" id="KW-1133">Transmembrane helix</keyword>
<comment type="function">
    <text evidence="9">Scaffold protein that participates in the c-ring assembly of mitochondrial ATP synthase (F(1)F(0) ATP synthase or complex V) by facilitating the membrane insertion and oligomer formation of the subunit c/ATP5MC3. Participates in the incorporation of the c-ring into vestigial complexes. Additionally influences the incorporation of subunits MT-ATP6, MT-ATP8, ATP5MJ, and ATP5MK in the ATP synthase.</text>
</comment>
<keyword evidence="7" id="KW-0496">Mitochondrion</keyword>
<dbReference type="PANTHER" id="PTHR13141:SF4">
    <property type="entry name" value="TRANSMEMBRANE PROTEIN 242"/>
    <property type="match status" value="1"/>
</dbReference>
<feature type="transmembrane region" description="Helical" evidence="10">
    <location>
        <begin position="79"/>
        <end position="110"/>
    </location>
</feature>
<dbReference type="Proteomes" id="UP000218231">
    <property type="component" value="Unassembled WGS sequence"/>
</dbReference>
<gene>
    <name evidence="11" type="ORF">WR25_13653</name>
</gene>
<accession>A0A2A2KRU2</accession>
<organism evidence="11 12">
    <name type="scientific">Diploscapter pachys</name>
    <dbReference type="NCBI Taxonomy" id="2018661"/>
    <lineage>
        <taxon>Eukaryota</taxon>
        <taxon>Metazoa</taxon>
        <taxon>Ecdysozoa</taxon>
        <taxon>Nematoda</taxon>
        <taxon>Chromadorea</taxon>
        <taxon>Rhabditida</taxon>
        <taxon>Rhabditina</taxon>
        <taxon>Rhabditomorpha</taxon>
        <taxon>Rhabditoidea</taxon>
        <taxon>Rhabditidae</taxon>
        <taxon>Diploscapter</taxon>
    </lineage>
</organism>
<keyword evidence="12" id="KW-1185">Reference proteome</keyword>
<keyword evidence="5" id="KW-0999">Mitochondrion inner membrane</keyword>
<dbReference type="EMBL" id="LIAE01007868">
    <property type="protein sequence ID" value="PAV76527.1"/>
    <property type="molecule type" value="Genomic_DNA"/>
</dbReference>
<evidence type="ECO:0000256" key="3">
    <source>
        <dbReference type="ARBA" id="ARBA00013934"/>
    </source>
</evidence>
<evidence type="ECO:0000313" key="12">
    <source>
        <dbReference type="Proteomes" id="UP000218231"/>
    </source>
</evidence>
<evidence type="ECO:0000256" key="8">
    <source>
        <dbReference type="ARBA" id="ARBA00023136"/>
    </source>
</evidence>
<evidence type="ECO:0000256" key="10">
    <source>
        <dbReference type="SAM" id="Phobius"/>
    </source>
</evidence>
<name>A0A2A2KRU2_9BILA</name>
<comment type="subcellular location">
    <subcellularLocation>
        <location evidence="1">Mitochondrion inner membrane</location>
        <topology evidence="1">Multi-pass membrane protein</topology>
    </subcellularLocation>
</comment>
<evidence type="ECO:0000256" key="1">
    <source>
        <dbReference type="ARBA" id="ARBA00004448"/>
    </source>
</evidence>
<dbReference type="GO" id="GO:0005743">
    <property type="term" value="C:mitochondrial inner membrane"/>
    <property type="evidence" value="ECO:0007669"/>
    <property type="project" value="UniProtKB-SubCell"/>
</dbReference>
<proteinExistence type="inferred from homology"/>
<evidence type="ECO:0000256" key="4">
    <source>
        <dbReference type="ARBA" id="ARBA00022692"/>
    </source>
</evidence>
<evidence type="ECO:0000256" key="6">
    <source>
        <dbReference type="ARBA" id="ARBA00022989"/>
    </source>
</evidence>
<comment type="similarity">
    <text evidence="2">Belongs to the TMEM242 family.</text>
</comment>
<keyword evidence="8 10" id="KW-0472">Membrane</keyword>
<reference evidence="11 12" key="1">
    <citation type="journal article" date="2017" name="Curr. Biol.">
        <title>Genome architecture and evolution of a unichromosomal asexual nematode.</title>
        <authorList>
            <person name="Fradin H."/>
            <person name="Zegar C."/>
            <person name="Gutwein M."/>
            <person name="Lucas J."/>
            <person name="Kovtun M."/>
            <person name="Corcoran D."/>
            <person name="Baugh L.R."/>
            <person name="Kiontke K."/>
            <person name="Gunsalus K."/>
            <person name="Fitch D.H."/>
            <person name="Piano F."/>
        </authorList>
    </citation>
    <scope>NUCLEOTIDE SEQUENCE [LARGE SCALE GENOMIC DNA]</scope>
    <source>
        <strain evidence="11">PF1309</strain>
    </source>
</reference>
<dbReference type="AlphaFoldDB" id="A0A2A2KRU2"/>
<evidence type="ECO:0000256" key="9">
    <source>
        <dbReference type="ARBA" id="ARBA00045905"/>
    </source>
</evidence>
<evidence type="ECO:0000256" key="2">
    <source>
        <dbReference type="ARBA" id="ARBA00007570"/>
    </source>
</evidence>
<sequence>MIGGVGFEAKQQDSQQPVAVVTVEQANKEQQPFKTSTAVKSVLGAASLASLLAGIRAAYKHTRQPEVADLAKAQLVSGAGFAFKALAVATAITVSGFSLIVVGVSALLNVNTPKQFSARMHDTFGGL</sequence>
<protein>
    <recommendedName>
        <fullName evidence="3">Transmembrane protein 242</fullName>
    </recommendedName>
</protein>
<comment type="caution">
    <text evidence="11">The sequence shown here is derived from an EMBL/GenBank/DDBJ whole genome shotgun (WGS) entry which is preliminary data.</text>
</comment>